<dbReference type="GO" id="GO:0019748">
    <property type="term" value="P:secondary metabolic process"/>
    <property type="evidence" value="ECO:0007669"/>
    <property type="project" value="TreeGrafter"/>
</dbReference>
<dbReference type="STRING" id="1448308.A0A2T2PCE4"/>
<dbReference type="PANTHER" id="PTHR21240">
    <property type="entry name" value="2-AMINO-3-CARBOXYLMUCONATE-6-SEMIALDEHYDE DECARBOXYLASE"/>
    <property type="match status" value="1"/>
</dbReference>
<dbReference type="Gene3D" id="3.20.20.140">
    <property type="entry name" value="Metal-dependent hydrolases"/>
    <property type="match status" value="1"/>
</dbReference>
<feature type="domain" description="Amidohydrolase-related" evidence="10">
    <location>
        <begin position="24"/>
        <end position="356"/>
    </location>
</feature>
<reference evidence="11 12" key="1">
    <citation type="journal article" date="2018" name="Front. Microbiol.">
        <title>Genome-Wide Analysis of Corynespora cassiicola Leaf Fall Disease Putative Effectors.</title>
        <authorList>
            <person name="Lopez D."/>
            <person name="Ribeiro S."/>
            <person name="Label P."/>
            <person name="Fumanal B."/>
            <person name="Venisse J.S."/>
            <person name="Kohler A."/>
            <person name="de Oliveira R.R."/>
            <person name="Labutti K."/>
            <person name="Lipzen A."/>
            <person name="Lail K."/>
            <person name="Bauer D."/>
            <person name="Ohm R.A."/>
            <person name="Barry K.W."/>
            <person name="Spatafora J."/>
            <person name="Grigoriev I.V."/>
            <person name="Martin F.M."/>
            <person name="Pujade-Renaud V."/>
        </authorList>
    </citation>
    <scope>NUCLEOTIDE SEQUENCE [LARGE SCALE GENOMIC DNA]</scope>
    <source>
        <strain evidence="11 12">Philippines</strain>
    </source>
</reference>
<comment type="similarity">
    <text evidence="1">Belongs to the metallo-dependent hydrolases superfamily. ACMSD family.</text>
</comment>
<keyword evidence="12" id="KW-1185">Reference proteome</keyword>
<evidence type="ECO:0000256" key="2">
    <source>
        <dbReference type="ARBA" id="ARBA00022723"/>
    </source>
</evidence>
<dbReference type="PANTHER" id="PTHR21240:SF29">
    <property type="entry name" value="AMIDOHYDROLASE-RELATED DOMAIN-CONTAINING PROTEIN"/>
    <property type="match status" value="1"/>
</dbReference>
<dbReference type="Pfam" id="PF04909">
    <property type="entry name" value="Amidohydro_2"/>
    <property type="match status" value="1"/>
</dbReference>
<evidence type="ECO:0000313" key="12">
    <source>
        <dbReference type="Proteomes" id="UP000240883"/>
    </source>
</evidence>
<keyword evidence="4" id="KW-0862">Zinc</keyword>
<evidence type="ECO:0000256" key="3">
    <source>
        <dbReference type="ARBA" id="ARBA00022793"/>
    </source>
</evidence>
<proteinExistence type="inferred from homology"/>
<evidence type="ECO:0000256" key="7">
    <source>
        <dbReference type="ARBA" id="ARBA00038889"/>
    </source>
</evidence>
<evidence type="ECO:0000256" key="8">
    <source>
        <dbReference type="RuleBase" id="RU366045"/>
    </source>
</evidence>
<keyword evidence="3 8" id="KW-0210">Decarboxylase</keyword>
<feature type="signal peptide" evidence="9">
    <location>
        <begin position="1"/>
        <end position="17"/>
    </location>
</feature>
<dbReference type="Proteomes" id="UP000240883">
    <property type="component" value="Unassembled WGS sequence"/>
</dbReference>
<dbReference type="AlphaFoldDB" id="A0A2T2PCE4"/>
<keyword evidence="11" id="KW-0378">Hydrolase</keyword>
<evidence type="ECO:0000256" key="9">
    <source>
        <dbReference type="SAM" id="SignalP"/>
    </source>
</evidence>
<dbReference type="GO" id="GO:0046872">
    <property type="term" value="F:metal ion binding"/>
    <property type="evidence" value="ECO:0007669"/>
    <property type="project" value="UniProtKB-KW"/>
</dbReference>
<keyword evidence="2" id="KW-0479">Metal-binding</keyword>
<dbReference type="InterPro" id="IPR006680">
    <property type="entry name" value="Amidohydro-rel"/>
</dbReference>
<dbReference type="GO" id="GO:0047596">
    <property type="term" value="F:6-methylsalicylate decarboxylase activity"/>
    <property type="evidence" value="ECO:0007669"/>
    <property type="project" value="UniProtKB-EC"/>
</dbReference>
<sequence length="366" mass="40573">MSLKSLLLLALHSTAMANRLPPRIDVHSHFLPPDYHTALVENGHEKVDGMPAIPPWSVEAHLEMMEINNVSKSILSISSPGTHIVPGKDALGKNLTRHCNSYAAGLKKKYPDKFGFWASLPLPDVEAALEEIDKAVEEGCDGFAMLTNYHGNYMGASALDPVLKKLNEIGATVFIHPTKPCIKHGAEVSSANTTDALPFGDQYPIPMFEFLFDTARSFINLFLTGTVERCPNITFIIPHVGGAMPPIYTRFISFAAVVPGGRVFDPKDIRRQLDHQFYFDLAGLAFDGETGGDGQLKAFVKGFDISYQRLLYGSDFPFTKTQFVKQFADRMKDGLEDLFDECERDAIYEKNAIKLLEDGAEKRAKL</sequence>
<keyword evidence="9" id="KW-0732">Signal</keyword>
<comment type="catalytic activity">
    <reaction evidence="6">
        <text>6-methylsalicylate + H(+) = 3-methylphenol + CO2</text>
        <dbReference type="Rhea" id="RHEA:23112"/>
        <dbReference type="ChEBI" id="CHEBI:15378"/>
        <dbReference type="ChEBI" id="CHEBI:16526"/>
        <dbReference type="ChEBI" id="CHEBI:17231"/>
        <dbReference type="ChEBI" id="CHEBI:36658"/>
        <dbReference type="EC" id="4.1.1.52"/>
    </reaction>
    <physiologicalReaction direction="left-to-right" evidence="6">
        <dbReference type="Rhea" id="RHEA:23113"/>
    </physiologicalReaction>
</comment>
<dbReference type="EMBL" id="KZ678128">
    <property type="protein sequence ID" value="PSN75320.1"/>
    <property type="molecule type" value="Genomic_DNA"/>
</dbReference>
<protein>
    <recommendedName>
        <fullName evidence="7">6-methylsalicylate decarboxylase</fullName>
        <ecNumber evidence="7">4.1.1.52</ecNumber>
    </recommendedName>
</protein>
<dbReference type="InterPro" id="IPR032465">
    <property type="entry name" value="ACMSD"/>
</dbReference>
<evidence type="ECO:0000259" key="10">
    <source>
        <dbReference type="Pfam" id="PF04909"/>
    </source>
</evidence>
<keyword evidence="5 8" id="KW-0456">Lyase</keyword>
<dbReference type="GO" id="GO:0005829">
    <property type="term" value="C:cytosol"/>
    <property type="evidence" value="ECO:0007669"/>
    <property type="project" value="TreeGrafter"/>
</dbReference>
<feature type="chain" id="PRO_5015677761" description="6-methylsalicylate decarboxylase" evidence="9">
    <location>
        <begin position="18"/>
        <end position="366"/>
    </location>
</feature>
<dbReference type="InterPro" id="IPR032466">
    <property type="entry name" value="Metal_Hydrolase"/>
</dbReference>
<evidence type="ECO:0000256" key="5">
    <source>
        <dbReference type="ARBA" id="ARBA00023239"/>
    </source>
</evidence>
<dbReference type="GO" id="GO:0016787">
    <property type="term" value="F:hydrolase activity"/>
    <property type="evidence" value="ECO:0007669"/>
    <property type="project" value="UniProtKB-KW"/>
</dbReference>
<dbReference type="EC" id="4.1.1.52" evidence="7"/>
<evidence type="ECO:0000256" key="6">
    <source>
        <dbReference type="ARBA" id="ARBA00036832"/>
    </source>
</evidence>
<gene>
    <name evidence="11" type="ORF">BS50DRAFT_568005</name>
</gene>
<organism evidence="11 12">
    <name type="scientific">Corynespora cassiicola Philippines</name>
    <dbReference type="NCBI Taxonomy" id="1448308"/>
    <lineage>
        <taxon>Eukaryota</taxon>
        <taxon>Fungi</taxon>
        <taxon>Dikarya</taxon>
        <taxon>Ascomycota</taxon>
        <taxon>Pezizomycotina</taxon>
        <taxon>Dothideomycetes</taxon>
        <taxon>Pleosporomycetidae</taxon>
        <taxon>Pleosporales</taxon>
        <taxon>Corynesporascaceae</taxon>
        <taxon>Corynespora</taxon>
    </lineage>
</organism>
<evidence type="ECO:0000313" key="11">
    <source>
        <dbReference type="EMBL" id="PSN75320.1"/>
    </source>
</evidence>
<evidence type="ECO:0000256" key="1">
    <source>
        <dbReference type="ARBA" id="ARBA00005871"/>
    </source>
</evidence>
<dbReference type="SUPFAM" id="SSF51556">
    <property type="entry name" value="Metallo-dependent hydrolases"/>
    <property type="match status" value="1"/>
</dbReference>
<name>A0A2T2PCE4_CORCC</name>
<evidence type="ECO:0000256" key="4">
    <source>
        <dbReference type="ARBA" id="ARBA00022833"/>
    </source>
</evidence>
<accession>A0A2T2PCE4</accession>
<dbReference type="OrthoDB" id="2832284at2759"/>